<dbReference type="InterPro" id="IPR010384">
    <property type="entry name" value="MtfA_fam"/>
</dbReference>
<reference evidence="2 3" key="1">
    <citation type="journal article" date="2013" name="Int. J. Syst. Evol. Microbiol.">
        <title>Marinoscillum luteum sp. nov., isolated from marine sediment.</title>
        <authorList>
            <person name="Cha I.T."/>
            <person name="Park S.J."/>
            <person name="Kim S.J."/>
            <person name="Kim J.G."/>
            <person name="Jung M.Y."/>
            <person name="Shin K.S."/>
            <person name="Kwon K.K."/>
            <person name="Yang S.H."/>
            <person name="Seo Y.S."/>
            <person name="Rhee S.K."/>
        </authorList>
    </citation>
    <scope>NUCLEOTIDE SEQUENCE [LARGE SCALE GENOMIC DNA]</scope>
    <source>
        <strain evidence="2 3">KCTC 23939</strain>
    </source>
</reference>
<proteinExistence type="predicted"/>
<feature type="transmembrane region" description="Helical" evidence="1">
    <location>
        <begin position="6"/>
        <end position="26"/>
    </location>
</feature>
<organism evidence="2 3">
    <name type="scientific">Marinoscillum luteum</name>
    <dbReference type="NCBI Taxonomy" id="861051"/>
    <lineage>
        <taxon>Bacteria</taxon>
        <taxon>Pseudomonadati</taxon>
        <taxon>Bacteroidota</taxon>
        <taxon>Cytophagia</taxon>
        <taxon>Cytophagales</taxon>
        <taxon>Reichenbachiellaceae</taxon>
        <taxon>Marinoscillum</taxon>
    </lineage>
</organism>
<protein>
    <submittedName>
        <fullName evidence="2">Zinc-dependent peptidase</fullName>
    </submittedName>
</protein>
<keyword evidence="1" id="KW-0812">Transmembrane</keyword>
<keyword evidence="1" id="KW-0472">Membrane</keyword>
<dbReference type="InterPro" id="IPR042252">
    <property type="entry name" value="MtfA_N"/>
</dbReference>
<dbReference type="CDD" id="cd20170">
    <property type="entry name" value="Peptidase_M90-like"/>
    <property type="match status" value="1"/>
</dbReference>
<name>A0ABW7NCJ3_9BACT</name>
<dbReference type="Gene3D" id="1.10.472.150">
    <property type="entry name" value="Glucose-regulated metallo-peptidase M90, N-terminal domain"/>
    <property type="match status" value="1"/>
</dbReference>
<accession>A0ABW7NCJ3</accession>
<sequence length="262" mass="29973">MISGIVIALGGLFGLGVYYLLFGKLLSEGTLARLRISASLSPAQKDRLSRHFKFYQLLPPKSKALFEYRVAKFIRMKEFVPRNMTHVTEEMQVLIAASAIQLTFGYPKVFLSYFRYVIVFPDQFFSNAGQRYHKGEVNPKAKAIVLSWKHFVEGYSKSDGVNLGLHEMAHALQLENIVMNDEYDFLDSEAIKHWQTLASAEITKMQHDTTSFFREYGASNHAEFFAVAVENFFERPVAFHDYHPALYGALARLLKQDPMLLL</sequence>
<keyword evidence="1" id="KW-1133">Transmembrane helix</keyword>
<dbReference type="RefSeq" id="WP_395418737.1">
    <property type="nucleotide sequence ID" value="NZ_JBIPKE010000019.1"/>
</dbReference>
<dbReference type="SUPFAM" id="SSF55486">
    <property type="entry name" value="Metalloproteases ('zincins'), catalytic domain"/>
    <property type="match status" value="1"/>
</dbReference>
<dbReference type="PANTHER" id="PTHR30164:SF2">
    <property type="entry name" value="PROTEIN MTFA"/>
    <property type="match status" value="1"/>
</dbReference>
<evidence type="ECO:0000313" key="3">
    <source>
        <dbReference type="Proteomes" id="UP001610063"/>
    </source>
</evidence>
<dbReference type="Gene3D" id="3.40.390.10">
    <property type="entry name" value="Collagenase (Catalytic Domain)"/>
    <property type="match status" value="1"/>
</dbReference>
<keyword evidence="3" id="KW-1185">Reference proteome</keyword>
<dbReference type="InterPro" id="IPR024079">
    <property type="entry name" value="MetalloPept_cat_dom_sf"/>
</dbReference>
<dbReference type="Proteomes" id="UP001610063">
    <property type="component" value="Unassembled WGS sequence"/>
</dbReference>
<dbReference type="Pfam" id="PF06167">
    <property type="entry name" value="Peptidase_M90"/>
    <property type="match status" value="1"/>
</dbReference>
<evidence type="ECO:0000313" key="2">
    <source>
        <dbReference type="EMBL" id="MFH6985259.1"/>
    </source>
</evidence>
<gene>
    <name evidence="2" type="ORF">ACHKAR_17535</name>
</gene>
<evidence type="ECO:0000256" key="1">
    <source>
        <dbReference type="SAM" id="Phobius"/>
    </source>
</evidence>
<comment type="caution">
    <text evidence="2">The sequence shown here is derived from an EMBL/GenBank/DDBJ whole genome shotgun (WGS) entry which is preliminary data.</text>
</comment>
<dbReference type="PANTHER" id="PTHR30164">
    <property type="entry name" value="MTFA PEPTIDASE"/>
    <property type="match status" value="1"/>
</dbReference>
<dbReference type="EMBL" id="JBIPKE010000019">
    <property type="protein sequence ID" value="MFH6985259.1"/>
    <property type="molecule type" value="Genomic_DNA"/>
</dbReference>